<protein>
    <submittedName>
        <fullName evidence="2">Uncharacterized protein</fullName>
    </submittedName>
</protein>
<accession>A0A1V6TX29</accession>
<evidence type="ECO:0000256" key="1">
    <source>
        <dbReference type="SAM" id="MobiDB-lite"/>
    </source>
</evidence>
<dbReference type="PANTHER" id="PTHR14269:SF4">
    <property type="entry name" value="CAT EYE SYNDROME CRITICAL REGION PROTEIN 5"/>
    <property type="match status" value="1"/>
</dbReference>
<dbReference type="GO" id="GO:0046474">
    <property type="term" value="P:glycerophospholipid biosynthetic process"/>
    <property type="evidence" value="ECO:0007669"/>
    <property type="project" value="TreeGrafter"/>
</dbReference>
<dbReference type="PANTHER" id="PTHR14269">
    <property type="entry name" value="CDP-DIACYLGLYCEROL--GLYCEROL-3-PHOSPHATE 3-PHOSPHATIDYLTRANSFERASE-RELATED"/>
    <property type="match status" value="1"/>
</dbReference>
<comment type="caution">
    <text evidence="2">The sequence shown here is derived from an EMBL/GenBank/DDBJ whole genome shotgun (WGS) entry which is preliminary data.</text>
</comment>
<feature type="region of interest" description="Disordered" evidence="1">
    <location>
        <begin position="1"/>
        <end position="52"/>
    </location>
</feature>
<evidence type="ECO:0000313" key="3">
    <source>
        <dbReference type="Proteomes" id="UP000191342"/>
    </source>
</evidence>
<organism evidence="2 3">
    <name type="scientific">Penicillium flavigenum</name>
    <dbReference type="NCBI Taxonomy" id="254877"/>
    <lineage>
        <taxon>Eukaryota</taxon>
        <taxon>Fungi</taxon>
        <taxon>Dikarya</taxon>
        <taxon>Ascomycota</taxon>
        <taxon>Pezizomycotina</taxon>
        <taxon>Eurotiomycetes</taxon>
        <taxon>Eurotiomycetidae</taxon>
        <taxon>Eurotiales</taxon>
        <taxon>Aspergillaceae</taxon>
        <taxon>Penicillium</taxon>
    </lineage>
</organism>
<dbReference type="InterPro" id="IPR023214">
    <property type="entry name" value="HAD_sf"/>
</dbReference>
<dbReference type="Gene3D" id="3.40.50.1000">
    <property type="entry name" value="HAD superfamily/HAD-like"/>
    <property type="match status" value="2"/>
</dbReference>
<feature type="compositionally biased region" description="Polar residues" evidence="1">
    <location>
        <begin position="1"/>
        <end position="10"/>
    </location>
</feature>
<dbReference type="InterPro" id="IPR006353">
    <property type="entry name" value="HAD-SF_hydro_IIA_CECR5"/>
</dbReference>
<proteinExistence type="predicted"/>
<dbReference type="SUPFAM" id="SSF56784">
    <property type="entry name" value="HAD-like"/>
    <property type="match status" value="1"/>
</dbReference>
<dbReference type="Pfam" id="PF13344">
    <property type="entry name" value="Hydrolase_6"/>
    <property type="match status" value="1"/>
</dbReference>
<dbReference type="Pfam" id="PF13242">
    <property type="entry name" value="Hydrolase_like"/>
    <property type="match status" value="1"/>
</dbReference>
<dbReference type="Proteomes" id="UP000191342">
    <property type="component" value="Unassembled WGS sequence"/>
</dbReference>
<reference evidence="3" key="1">
    <citation type="journal article" date="2017" name="Nat. Microbiol.">
        <title>Global analysis of biosynthetic gene clusters reveals vast potential of secondary metabolite production in Penicillium species.</title>
        <authorList>
            <person name="Nielsen J.C."/>
            <person name="Grijseels S."/>
            <person name="Prigent S."/>
            <person name="Ji B."/>
            <person name="Dainat J."/>
            <person name="Nielsen K.F."/>
            <person name="Frisvad J.C."/>
            <person name="Workman M."/>
            <person name="Nielsen J."/>
        </authorList>
    </citation>
    <scope>NUCLEOTIDE SEQUENCE [LARGE SCALE GENOMIC DNA]</scope>
    <source>
        <strain evidence="3">IBT 14082</strain>
    </source>
</reference>
<dbReference type="NCBIfam" id="TIGR01460">
    <property type="entry name" value="HAD-SF-IIA"/>
    <property type="match status" value="1"/>
</dbReference>
<dbReference type="STRING" id="254877.A0A1V6TX29"/>
<evidence type="ECO:0000313" key="2">
    <source>
        <dbReference type="EMBL" id="OQE30895.1"/>
    </source>
</evidence>
<dbReference type="InterPro" id="IPR050324">
    <property type="entry name" value="CDP-alcohol_PTase-I"/>
</dbReference>
<name>A0A1V6TX29_9EURO</name>
<dbReference type="EMBL" id="MLQL01000002">
    <property type="protein sequence ID" value="OQE30895.1"/>
    <property type="molecule type" value="Genomic_DNA"/>
</dbReference>
<dbReference type="InterPro" id="IPR006357">
    <property type="entry name" value="HAD-SF_hydro_IIA"/>
</dbReference>
<dbReference type="AlphaFoldDB" id="A0A1V6TX29"/>
<gene>
    <name evidence="2" type="ORF">PENFLA_c002G06150</name>
</gene>
<dbReference type="OrthoDB" id="10251048at2759"/>
<sequence>MDTTLSSQDSPNKHYLIPDVAPSHDCNASKKAKPQDWPSSDTHDTGHHWPLPSTSFVTSSAVAANVTDREQDGVLIHGPSVLPEAKRALAILNGKNKQGIKIPYIMMTNGGGSTEADRVARLSAELGTLVYPNQMVQSHTVLRSLAHKYAEEPVLVLGGINDAVRKVAEGYGFKKSYSALDVLASNPSVFPFHRITPEELMAAKPFDLPNTAFRAVFVFCDSRNWGLDIQVMIDVLRARGGVIGAPYRVKGDPPVVELVFCNPDLLWRNDFPQHRFAQGVFKESFQSVYKLMTGETYQYKQFGKPAPETYDFAKELLLAHATELGGPEVPGAPEMNIYMVGDNPESDIAGANAANWSSILVHTGVYDPTLGLPPTSKPTIELQNVEEAVKWAMQREGMQI</sequence>
<dbReference type="NCBIfam" id="TIGR01456">
    <property type="entry name" value="CECR5"/>
    <property type="match status" value="1"/>
</dbReference>
<keyword evidence="3" id="KW-1185">Reference proteome</keyword>
<dbReference type="InterPro" id="IPR036412">
    <property type="entry name" value="HAD-like_sf"/>
</dbReference>
<dbReference type="GO" id="GO:0005739">
    <property type="term" value="C:mitochondrion"/>
    <property type="evidence" value="ECO:0007669"/>
    <property type="project" value="TreeGrafter"/>
</dbReference>